<feature type="transmembrane region" description="Helical" evidence="14">
    <location>
        <begin position="246"/>
        <end position="267"/>
    </location>
</feature>
<keyword evidence="5 14" id="KW-0812">Transmembrane</keyword>
<dbReference type="InterPro" id="IPR015152">
    <property type="entry name" value="Growth/epo_recpt_lig-bind"/>
</dbReference>
<dbReference type="PROSITE" id="PS50853">
    <property type="entry name" value="FN3"/>
    <property type="match status" value="1"/>
</dbReference>
<dbReference type="SUPFAM" id="SSF49265">
    <property type="entry name" value="Fibronectin type III"/>
    <property type="match status" value="2"/>
</dbReference>
<evidence type="ECO:0000256" key="10">
    <source>
        <dbReference type="ARBA" id="ARBA00023170"/>
    </source>
</evidence>
<accession>A0AA47PCR1</accession>
<gene>
    <name evidence="17" type="primary">EPOR_0</name>
    <name evidence="17" type="ORF">N1851_001666</name>
</gene>
<proteinExistence type="inferred from homology"/>
<evidence type="ECO:0000256" key="15">
    <source>
        <dbReference type="SAM" id="SignalP"/>
    </source>
</evidence>
<keyword evidence="6 15" id="KW-0732">Signal</keyword>
<evidence type="ECO:0000256" key="5">
    <source>
        <dbReference type="ARBA" id="ARBA00022692"/>
    </source>
</evidence>
<protein>
    <recommendedName>
        <fullName evidence="3">Erythropoietin receptor</fullName>
    </recommendedName>
</protein>
<feature type="domain" description="Fibronectin type-III" evidence="16">
    <location>
        <begin position="141"/>
        <end position="242"/>
    </location>
</feature>
<keyword evidence="10 17" id="KW-0675">Receptor</keyword>
<evidence type="ECO:0000256" key="6">
    <source>
        <dbReference type="ARBA" id="ARBA00022729"/>
    </source>
</evidence>
<reference evidence="17" key="1">
    <citation type="journal article" date="2023" name="Front. Mar. Sci.">
        <title>A new Merluccius polli reference genome to investigate the effects of global change in West African waters.</title>
        <authorList>
            <person name="Mateo J.L."/>
            <person name="Blanco-Fernandez C."/>
            <person name="Garcia-Vazquez E."/>
            <person name="Machado-Schiaffino G."/>
        </authorList>
    </citation>
    <scope>NUCLEOTIDE SEQUENCE</scope>
    <source>
        <strain evidence="17">C29</strain>
        <tissue evidence="17">Fin</tissue>
    </source>
</reference>
<name>A0AA47PCR1_MERPO</name>
<keyword evidence="9 12" id="KW-1015">Disulfide bond</keyword>
<dbReference type="EMBL" id="JAOPHQ010000081">
    <property type="protein sequence ID" value="KAK0155823.1"/>
    <property type="molecule type" value="Genomic_DNA"/>
</dbReference>
<sequence>MTCDHLKRWLVFCVVLCVQMAPSSVLSSAQDFENKVSLLLREEPNDPKCFAEGRKDFTCFWEEDEERAGHVGQYSFTYAYQQENSSRCPLRTQRAPHGKRRFICHLNRTQMFVQMDINVRRDGLMIHNRSLLIDLVFLLNPPGNLNVSQTESLSQLLVSWVPPVLKYMEDSMMYQVSYGPADSSQGQVTQVEEVRASSEVVLRGLSPGTRYKVRVRVKLDGISYNGYWSAWTDPVFMETPPGGVDLLIVSLVFTISLIISLLSVTIIRSHRRFIIRKVWPAIPNPESKFQGLFTVYGGDFREWLSHTNGSLWLRPAFFSSEECPSAVEVLSELTPSPPLPPKASRAAPVERREEEVGEEKTSRKEEGSGGVKVWQETPHDHWLMEQLRAFHRLPAPCSQSSLLESQDAYVTLNTRQPGCHEEEEGHLDDIMEESSPLEVLFASWGGAGSSESRFDLGSLRLSSASGHLSSGSSLEYPNLTWPPKGPGYTYMAGADSGVCMDYSPMSVSRIDDVGKTLVHNEYKNEIRSERRPVLTRQPSVHTGW</sequence>
<keyword evidence="11" id="KW-0325">Glycoprotein</keyword>
<evidence type="ECO:0000256" key="12">
    <source>
        <dbReference type="PIRSR" id="PIRSR001959-2"/>
    </source>
</evidence>
<evidence type="ECO:0000256" key="7">
    <source>
        <dbReference type="ARBA" id="ARBA00022989"/>
    </source>
</evidence>
<keyword evidence="4" id="KW-1003">Cell membrane</keyword>
<dbReference type="GO" id="GO:0004896">
    <property type="term" value="F:cytokine receptor activity"/>
    <property type="evidence" value="ECO:0007669"/>
    <property type="project" value="TreeGrafter"/>
</dbReference>
<dbReference type="PIRSF" id="PIRSF001959">
    <property type="entry name" value="EPO_receptor"/>
    <property type="match status" value="1"/>
</dbReference>
<dbReference type="InterPro" id="IPR003961">
    <property type="entry name" value="FN3_dom"/>
</dbReference>
<comment type="caution">
    <text evidence="17">The sequence shown here is derived from an EMBL/GenBank/DDBJ whole genome shotgun (WGS) entry which is preliminary data.</text>
</comment>
<dbReference type="SMART" id="SM00060">
    <property type="entry name" value="FN3"/>
    <property type="match status" value="1"/>
</dbReference>
<feature type="chain" id="PRO_5041351184" description="Erythropoietin receptor" evidence="15">
    <location>
        <begin position="28"/>
        <end position="544"/>
    </location>
</feature>
<evidence type="ECO:0000256" key="14">
    <source>
        <dbReference type="SAM" id="Phobius"/>
    </source>
</evidence>
<dbReference type="GO" id="GO:0009897">
    <property type="term" value="C:external side of plasma membrane"/>
    <property type="evidence" value="ECO:0007669"/>
    <property type="project" value="TreeGrafter"/>
</dbReference>
<dbReference type="AlphaFoldDB" id="A0AA47PCR1"/>
<dbReference type="PANTHER" id="PTHR23037:SF28">
    <property type="entry name" value="ERYTHROPOIETIN RECEPTOR"/>
    <property type="match status" value="1"/>
</dbReference>
<dbReference type="InterPro" id="IPR036116">
    <property type="entry name" value="FN3_sf"/>
</dbReference>
<feature type="disulfide bond" evidence="12">
    <location>
        <begin position="49"/>
        <end position="59"/>
    </location>
</feature>
<feature type="region of interest" description="Disordered" evidence="13">
    <location>
        <begin position="331"/>
        <end position="371"/>
    </location>
</feature>
<dbReference type="InterPro" id="IPR009167">
    <property type="entry name" value="Erythropoietin_rcpt"/>
</dbReference>
<dbReference type="PANTHER" id="PTHR23037">
    <property type="entry name" value="CYTOKINE RECEPTOR"/>
    <property type="match status" value="1"/>
</dbReference>
<dbReference type="Pfam" id="PF09067">
    <property type="entry name" value="EpoR_lig-bind"/>
    <property type="match status" value="1"/>
</dbReference>
<feature type="disulfide bond" evidence="12">
    <location>
        <begin position="88"/>
        <end position="104"/>
    </location>
</feature>
<evidence type="ECO:0000313" key="17">
    <source>
        <dbReference type="EMBL" id="KAK0155823.1"/>
    </source>
</evidence>
<dbReference type="InterPro" id="IPR013783">
    <property type="entry name" value="Ig-like_fold"/>
</dbReference>
<dbReference type="Pfam" id="PF00041">
    <property type="entry name" value="fn3"/>
    <property type="match status" value="1"/>
</dbReference>
<feature type="signal peptide" evidence="15">
    <location>
        <begin position="1"/>
        <end position="27"/>
    </location>
</feature>
<evidence type="ECO:0000256" key="9">
    <source>
        <dbReference type="ARBA" id="ARBA00023157"/>
    </source>
</evidence>
<evidence type="ECO:0000256" key="11">
    <source>
        <dbReference type="ARBA" id="ARBA00023180"/>
    </source>
</evidence>
<evidence type="ECO:0000256" key="2">
    <source>
        <dbReference type="ARBA" id="ARBA00007885"/>
    </source>
</evidence>
<dbReference type="Gene3D" id="2.60.40.10">
    <property type="entry name" value="Immunoglobulins"/>
    <property type="match status" value="2"/>
</dbReference>
<comment type="similarity">
    <text evidence="2">Belongs to the type I cytokine receptor family. Type 1 subfamily.</text>
</comment>
<keyword evidence="18" id="KW-1185">Reference proteome</keyword>
<dbReference type="Proteomes" id="UP001174136">
    <property type="component" value="Unassembled WGS sequence"/>
</dbReference>
<comment type="subcellular location">
    <subcellularLocation>
        <location evidence="1">Cell membrane</location>
        <topology evidence="1">Single-pass type I membrane protein</topology>
    </subcellularLocation>
</comment>
<evidence type="ECO:0000313" key="18">
    <source>
        <dbReference type="Proteomes" id="UP001174136"/>
    </source>
</evidence>
<evidence type="ECO:0000256" key="13">
    <source>
        <dbReference type="SAM" id="MobiDB-lite"/>
    </source>
</evidence>
<feature type="compositionally biased region" description="Basic and acidic residues" evidence="13">
    <location>
        <begin position="348"/>
        <end position="367"/>
    </location>
</feature>
<evidence type="ECO:0000256" key="4">
    <source>
        <dbReference type="ARBA" id="ARBA00022475"/>
    </source>
</evidence>
<keyword evidence="8 14" id="KW-0472">Membrane</keyword>
<evidence type="ECO:0000256" key="8">
    <source>
        <dbReference type="ARBA" id="ARBA00023136"/>
    </source>
</evidence>
<dbReference type="CDD" id="cd00063">
    <property type="entry name" value="FN3"/>
    <property type="match status" value="1"/>
</dbReference>
<evidence type="ECO:0000256" key="3">
    <source>
        <dbReference type="ARBA" id="ARBA00018355"/>
    </source>
</evidence>
<evidence type="ECO:0000259" key="16">
    <source>
        <dbReference type="PROSITE" id="PS50853"/>
    </source>
</evidence>
<evidence type="ECO:0000256" key="1">
    <source>
        <dbReference type="ARBA" id="ARBA00004251"/>
    </source>
</evidence>
<organism evidence="17 18">
    <name type="scientific">Merluccius polli</name>
    <name type="common">Benguela hake</name>
    <name type="synonym">Merluccius cadenati</name>
    <dbReference type="NCBI Taxonomy" id="89951"/>
    <lineage>
        <taxon>Eukaryota</taxon>
        <taxon>Metazoa</taxon>
        <taxon>Chordata</taxon>
        <taxon>Craniata</taxon>
        <taxon>Vertebrata</taxon>
        <taxon>Euteleostomi</taxon>
        <taxon>Actinopterygii</taxon>
        <taxon>Neopterygii</taxon>
        <taxon>Teleostei</taxon>
        <taxon>Neoteleostei</taxon>
        <taxon>Acanthomorphata</taxon>
        <taxon>Zeiogadaria</taxon>
        <taxon>Gadariae</taxon>
        <taxon>Gadiformes</taxon>
        <taxon>Gadoidei</taxon>
        <taxon>Merlucciidae</taxon>
        <taxon>Merluccius</taxon>
    </lineage>
</organism>
<keyword evidence="7 14" id="KW-1133">Transmembrane helix</keyword>